<proteinExistence type="predicted"/>
<dbReference type="Proteomes" id="UP001172630">
    <property type="component" value="Unassembled WGS sequence"/>
</dbReference>
<dbReference type="GO" id="GO:0008168">
    <property type="term" value="F:methyltransferase activity"/>
    <property type="evidence" value="ECO:0007669"/>
    <property type="project" value="UniProtKB-KW"/>
</dbReference>
<feature type="domain" description="Methyltransferase FkbM" evidence="1">
    <location>
        <begin position="26"/>
        <end position="198"/>
    </location>
</feature>
<dbReference type="PANTHER" id="PTHR34203">
    <property type="entry name" value="METHYLTRANSFERASE, FKBM FAMILY PROTEIN"/>
    <property type="match status" value="1"/>
</dbReference>
<dbReference type="SUPFAM" id="SSF53335">
    <property type="entry name" value="S-adenosyl-L-methionine-dependent methyltransferases"/>
    <property type="match status" value="1"/>
</dbReference>
<gene>
    <name evidence="2" type="ORF">PY650_34600</name>
</gene>
<dbReference type="InterPro" id="IPR006342">
    <property type="entry name" value="FkbM_mtfrase"/>
</dbReference>
<keyword evidence="2" id="KW-0489">Methyltransferase</keyword>
<evidence type="ECO:0000313" key="3">
    <source>
        <dbReference type="Proteomes" id="UP001172630"/>
    </source>
</evidence>
<dbReference type="EMBL" id="JARFYN010000093">
    <property type="protein sequence ID" value="MDL2410614.1"/>
    <property type="molecule type" value="Genomic_DNA"/>
</dbReference>
<organism evidence="2 3">
    <name type="scientific">Rhizobium calliandrae</name>
    <dbReference type="NCBI Taxonomy" id="1312182"/>
    <lineage>
        <taxon>Bacteria</taxon>
        <taxon>Pseudomonadati</taxon>
        <taxon>Pseudomonadota</taxon>
        <taxon>Alphaproteobacteria</taxon>
        <taxon>Hyphomicrobiales</taxon>
        <taxon>Rhizobiaceae</taxon>
        <taxon>Rhizobium/Agrobacterium group</taxon>
        <taxon>Rhizobium</taxon>
    </lineage>
</organism>
<dbReference type="PANTHER" id="PTHR34203:SF13">
    <property type="entry name" value="EXPRESSED PROTEIN"/>
    <property type="match status" value="1"/>
</dbReference>
<protein>
    <submittedName>
        <fullName evidence="2">FkbM family methyltransferase</fullName>
    </submittedName>
</protein>
<dbReference type="InterPro" id="IPR052514">
    <property type="entry name" value="SAM-dependent_MTase"/>
</dbReference>
<evidence type="ECO:0000259" key="1">
    <source>
        <dbReference type="Pfam" id="PF05050"/>
    </source>
</evidence>
<dbReference type="GO" id="GO:0032259">
    <property type="term" value="P:methylation"/>
    <property type="evidence" value="ECO:0007669"/>
    <property type="project" value="UniProtKB-KW"/>
</dbReference>
<sequence>MAAESDIDLVVRDKFFPNEWNGTIVEVGAARPDYLSVSASFRAMGWKVIAVEPNPEFCEAHRAVGNEVLQYAAGNVDDDDVEFFVVDSHGAPYYDGPVSFESFSSLGIKGKYAELIQTTHVSTSVNTIKVKVRKLDTILRNHHPRLSHVDIVAVDVEGWELDVMRGFSLSRYRPKVVILENLFDSSEYVEYMKEQGYSLWSKLPPNDIYVRDKPANAWGALKRRLRLHRTTV</sequence>
<keyword evidence="2" id="KW-0808">Transferase</keyword>
<comment type="caution">
    <text evidence="2">The sequence shown here is derived from an EMBL/GenBank/DDBJ whole genome shotgun (WGS) entry which is preliminary data.</text>
</comment>
<reference evidence="2" key="1">
    <citation type="submission" date="2023-06" db="EMBL/GenBank/DDBJ databases">
        <title>Phylogenetic Diversity of Rhizobium strains.</title>
        <authorList>
            <person name="Moura F.T."/>
            <person name="Helene L.C.F."/>
            <person name="Hungria M."/>
        </authorList>
    </citation>
    <scope>NUCLEOTIDE SEQUENCE</scope>
    <source>
        <strain evidence="2">CCGE524</strain>
    </source>
</reference>
<accession>A0ABT7KSS3</accession>
<dbReference type="Pfam" id="PF05050">
    <property type="entry name" value="Methyltransf_21"/>
    <property type="match status" value="1"/>
</dbReference>
<dbReference type="InterPro" id="IPR029063">
    <property type="entry name" value="SAM-dependent_MTases_sf"/>
</dbReference>
<dbReference type="Gene3D" id="3.40.50.150">
    <property type="entry name" value="Vaccinia Virus protein VP39"/>
    <property type="match status" value="1"/>
</dbReference>
<dbReference type="RefSeq" id="WP_285884534.1">
    <property type="nucleotide sequence ID" value="NZ_JARFYN010000093.1"/>
</dbReference>
<evidence type="ECO:0000313" key="2">
    <source>
        <dbReference type="EMBL" id="MDL2410614.1"/>
    </source>
</evidence>
<name>A0ABT7KSS3_9HYPH</name>
<keyword evidence="3" id="KW-1185">Reference proteome</keyword>
<dbReference type="NCBIfam" id="TIGR01444">
    <property type="entry name" value="fkbM_fam"/>
    <property type="match status" value="1"/>
</dbReference>